<organism evidence="4 5">
    <name type="scientific">Capillimicrobium parvum</name>
    <dbReference type="NCBI Taxonomy" id="2884022"/>
    <lineage>
        <taxon>Bacteria</taxon>
        <taxon>Bacillati</taxon>
        <taxon>Actinomycetota</taxon>
        <taxon>Thermoleophilia</taxon>
        <taxon>Solirubrobacterales</taxon>
        <taxon>Capillimicrobiaceae</taxon>
        <taxon>Capillimicrobium</taxon>
    </lineage>
</organism>
<dbReference type="SUPFAM" id="SSF51730">
    <property type="entry name" value="FAD-linked oxidoreductase"/>
    <property type="match status" value="1"/>
</dbReference>
<dbReference type="EMBL" id="CP087164">
    <property type="protein sequence ID" value="UGS36845.1"/>
    <property type="molecule type" value="Genomic_DNA"/>
</dbReference>
<evidence type="ECO:0000259" key="3">
    <source>
        <dbReference type="Pfam" id="PF18083"/>
    </source>
</evidence>
<dbReference type="PANTHER" id="PTHR13914:SF0">
    <property type="entry name" value="PROLINE DEHYDROGENASE 1, MITOCHONDRIAL"/>
    <property type="match status" value="1"/>
</dbReference>
<keyword evidence="1" id="KW-0560">Oxidoreductase</keyword>
<feature type="domain" description="Proline dehydrogenase" evidence="2">
    <location>
        <begin position="134"/>
        <end position="441"/>
    </location>
</feature>
<proteinExistence type="predicted"/>
<accession>A0A9E6XYL0</accession>
<evidence type="ECO:0000256" key="1">
    <source>
        <dbReference type="ARBA" id="ARBA00023002"/>
    </source>
</evidence>
<dbReference type="InterPro" id="IPR029041">
    <property type="entry name" value="FAD-linked_oxidoreductase-like"/>
</dbReference>
<sequence>MADARVEVGDPALEEEIRRVGGALAAAFPSAARHPLKALDSRAMDLAAADEELRAALFRFVDVAPACRSLDDLAAHLSGFLDEVGDKPPPIAAAMRMADTGAGRKALGAAAAAGVRHMAHRFIVAETPHAARHLVRRLWHQGVATSVDLLGEATVTAAEADGYAARCADALERLAAIHEDLPHRLHLERDRHGPIPRPNLSVKVSALTPLLRPDAPERGMRDAGARLRELLRHARRLHAHLHIDMESLDSREAVTDLVLALLADDEFRDGPSAGVVLQAYLRDSPQLAERFIGWAGATPRAAPLVVRLVKGAYWDHETVEALQHGWPTPVFDVKADCDRNFEALTVRLLEACRDGAPLRLAVASHNLRSVSHAIAVNRRLGGGDRDLELQVLRGLGDDLQDALATSGFRVRVYCPVGDLVAGMAYLVRRLLENTSNESFLHEQARGIPLEEMLRAP</sequence>
<name>A0A9E6XYL0_9ACTN</name>
<evidence type="ECO:0008006" key="6">
    <source>
        <dbReference type="Google" id="ProtNLM"/>
    </source>
</evidence>
<gene>
    <name evidence="4" type="ORF">DSM104329_03256</name>
</gene>
<keyword evidence="5" id="KW-1185">Reference proteome</keyword>
<dbReference type="InterPro" id="IPR015659">
    <property type="entry name" value="Proline_oxidase"/>
</dbReference>
<dbReference type="InterPro" id="IPR041514">
    <property type="entry name" value="PutA_N"/>
</dbReference>
<evidence type="ECO:0000259" key="2">
    <source>
        <dbReference type="Pfam" id="PF01619"/>
    </source>
</evidence>
<dbReference type="InterPro" id="IPR002872">
    <property type="entry name" value="Proline_DH_dom"/>
</dbReference>
<dbReference type="Gene3D" id="3.20.20.220">
    <property type="match status" value="1"/>
</dbReference>
<evidence type="ECO:0000313" key="4">
    <source>
        <dbReference type="EMBL" id="UGS36845.1"/>
    </source>
</evidence>
<dbReference type="GO" id="GO:0004657">
    <property type="term" value="F:proline dehydrogenase activity"/>
    <property type="evidence" value="ECO:0007669"/>
    <property type="project" value="InterPro"/>
</dbReference>
<dbReference type="KEGG" id="sbae:DSM104329_03256"/>
<dbReference type="RefSeq" id="WP_259310909.1">
    <property type="nucleotide sequence ID" value="NZ_CP087164.1"/>
</dbReference>
<dbReference type="GO" id="GO:0071949">
    <property type="term" value="F:FAD binding"/>
    <property type="evidence" value="ECO:0007669"/>
    <property type="project" value="TreeGrafter"/>
</dbReference>
<dbReference type="Proteomes" id="UP001162834">
    <property type="component" value="Chromosome"/>
</dbReference>
<dbReference type="PANTHER" id="PTHR13914">
    <property type="entry name" value="PROLINE OXIDASE"/>
    <property type="match status" value="1"/>
</dbReference>
<dbReference type="Pfam" id="PF01619">
    <property type="entry name" value="Pro_dh"/>
    <property type="match status" value="1"/>
</dbReference>
<evidence type="ECO:0000313" key="5">
    <source>
        <dbReference type="Proteomes" id="UP001162834"/>
    </source>
</evidence>
<feature type="domain" description="Proline utilization A N-terminal" evidence="3">
    <location>
        <begin position="14"/>
        <end position="122"/>
    </location>
</feature>
<dbReference type="Pfam" id="PF18083">
    <property type="entry name" value="PutA_N"/>
    <property type="match status" value="1"/>
</dbReference>
<protein>
    <recommendedName>
        <fullName evidence="6">Proline dehydrogenase</fullName>
    </recommendedName>
</protein>
<dbReference type="GO" id="GO:0010133">
    <property type="term" value="P:L-proline catabolic process to L-glutamate"/>
    <property type="evidence" value="ECO:0007669"/>
    <property type="project" value="TreeGrafter"/>
</dbReference>
<dbReference type="AlphaFoldDB" id="A0A9E6XYL0"/>
<reference evidence="4" key="1">
    <citation type="journal article" date="2022" name="Int. J. Syst. Evol. Microbiol.">
        <title>Pseudomonas aegrilactucae sp. nov. and Pseudomonas morbosilactucae sp. nov., pathogens causing bacterial rot of lettuce in Japan.</title>
        <authorList>
            <person name="Sawada H."/>
            <person name="Fujikawa T."/>
            <person name="Satou M."/>
        </authorList>
    </citation>
    <scope>NUCLEOTIDE SEQUENCE</scope>
    <source>
        <strain evidence="4">0166_1</strain>
    </source>
</reference>